<dbReference type="Proteomes" id="UP000471364">
    <property type="component" value="Unassembled WGS sequence"/>
</dbReference>
<organism evidence="8 9">
    <name type="scientific">Micromonospora aurantiaca</name>
    <name type="common">nom. illeg.</name>
    <dbReference type="NCBI Taxonomy" id="47850"/>
    <lineage>
        <taxon>Bacteria</taxon>
        <taxon>Bacillati</taxon>
        <taxon>Actinomycetota</taxon>
        <taxon>Actinomycetes</taxon>
        <taxon>Micromonosporales</taxon>
        <taxon>Micromonosporaceae</taxon>
        <taxon>Micromonospora</taxon>
    </lineage>
</organism>
<keyword evidence="3 6" id="KW-0732">Signal</keyword>
<evidence type="ECO:0000256" key="2">
    <source>
        <dbReference type="ARBA" id="ARBA00022723"/>
    </source>
</evidence>
<keyword evidence="5" id="KW-1133">Transmembrane helix</keyword>
<evidence type="ECO:0000256" key="3">
    <source>
        <dbReference type="ARBA" id="ARBA00022729"/>
    </source>
</evidence>
<gene>
    <name evidence="8" type="ORF">F6X54_30380</name>
</gene>
<dbReference type="InterPro" id="IPR014756">
    <property type="entry name" value="Ig_E-set"/>
</dbReference>
<keyword evidence="5" id="KW-0472">Membrane</keyword>
<evidence type="ECO:0000313" key="8">
    <source>
        <dbReference type="EMBL" id="KAB1102874.1"/>
    </source>
</evidence>
<name>A0ABQ6U8F5_9ACTN</name>
<reference evidence="8 9" key="1">
    <citation type="submission" date="2019-09" db="EMBL/GenBank/DDBJ databases">
        <title>High taxonomic diversity of Micromonospora strains isolated from Medicago sativa nodules in different geographical locations.</title>
        <authorList>
            <person name="Martinez-Hidalgo P."/>
            <person name="Flores-Felix J.D."/>
            <person name="Velazquez E."/>
            <person name="Brau L."/>
            <person name="Trujillo M.E."/>
            <person name="Martinez-Molina E."/>
        </authorList>
    </citation>
    <scope>NUCLEOTIDE SEQUENCE [LARGE SCALE GENOMIC DNA]</scope>
    <source>
        <strain evidence="8 9">ALFB5</strain>
    </source>
</reference>
<evidence type="ECO:0000313" key="9">
    <source>
        <dbReference type="Proteomes" id="UP000471364"/>
    </source>
</evidence>
<evidence type="ECO:0000259" key="7">
    <source>
        <dbReference type="Pfam" id="PF04234"/>
    </source>
</evidence>
<keyword evidence="5" id="KW-0812">Transmembrane</keyword>
<dbReference type="EMBL" id="WAAR01000221">
    <property type="protein sequence ID" value="KAB1102874.1"/>
    <property type="molecule type" value="Genomic_DNA"/>
</dbReference>
<dbReference type="PANTHER" id="PTHR34820:SF4">
    <property type="entry name" value="INNER MEMBRANE PROTEIN YEBZ"/>
    <property type="match status" value="1"/>
</dbReference>
<keyword evidence="4" id="KW-0186">Copper</keyword>
<comment type="caution">
    <text evidence="8">The sequence shown here is derived from an EMBL/GenBank/DDBJ whole genome shotgun (WGS) entry which is preliminary data.</text>
</comment>
<comment type="subcellular location">
    <subcellularLocation>
        <location evidence="1">Cell envelope</location>
    </subcellularLocation>
</comment>
<dbReference type="InterPro" id="IPR032694">
    <property type="entry name" value="CopC/D"/>
</dbReference>
<protein>
    <submittedName>
        <fullName evidence="8">Copper resistance protein CopC</fullName>
    </submittedName>
</protein>
<dbReference type="PANTHER" id="PTHR34820">
    <property type="entry name" value="INNER MEMBRANE PROTEIN YEBZ"/>
    <property type="match status" value="1"/>
</dbReference>
<feature type="signal peptide" evidence="6">
    <location>
        <begin position="1"/>
        <end position="32"/>
    </location>
</feature>
<evidence type="ECO:0000256" key="1">
    <source>
        <dbReference type="ARBA" id="ARBA00004196"/>
    </source>
</evidence>
<dbReference type="RefSeq" id="WP_063778292.1">
    <property type="nucleotide sequence ID" value="NZ_CBDRIQ010000020.1"/>
</dbReference>
<feature type="transmembrane region" description="Helical" evidence="5">
    <location>
        <begin position="167"/>
        <end position="188"/>
    </location>
</feature>
<keyword evidence="2" id="KW-0479">Metal-binding</keyword>
<dbReference type="Pfam" id="PF04234">
    <property type="entry name" value="CopC"/>
    <property type="match status" value="1"/>
</dbReference>
<dbReference type="SUPFAM" id="SSF81296">
    <property type="entry name" value="E set domains"/>
    <property type="match status" value="1"/>
</dbReference>
<accession>A0ABQ6U8F5</accession>
<feature type="domain" description="CopC" evidence="7">
    <location>
        <begin position="33"/>
        <end position="126"/>
    </location>
</feature>
<dbReference type="Gene3D" id="2.60.40.1220">
    <property type="match status" value="1"/>
</dbReference>
<feature type="chain" id="PRO_5046299824" evidence="6">
    <location>
        <begin position="33"/>
        <end position="195"/>
    </location>
</feature>
<evidence type="ECO:0000256" key="5">
    <source>
        <dbReference type="SAM" id="Phobius"/>
    </source>
</evidence>
<sequence length="195" mass="19731">MTRTYRFVLPVRVAAALCVATALLVPATPAWAHNALRDSTPAANARLAAAPQQIELIFVERLDPRFTTIAVTAPGDVAAVAGKPAVSGTRATQPLKSDLPAGRYTVAYRVVSVDGHPVQSSYTFTVTASASPLAASAPPASALTTPPSVPATTAASSAAAADGAPSMGVGLVAVLLALVAAGAGLLLWRKRAARR</sequence>
<evidence type="ECO:0000256" key="6">
    <source>
        <dbReference type="SAM" id="SignalP"/>
    </source>
</evidence>
<dbReference type="InterPro" id="IPR014755">
    <property type="entry name" value="Cu-Rt/internalin_Ig-like"/>
</dbReference>
<keyword evidence="9" id="KW-1185">Reference proteome</keyword>
<dbReference type="InterPro" id="IPR007348">
    <property type="entry name" value="CopC_dom"/>
</dbReference>
<proteinExistence type="predicted"/>
<evidence type="ECO:0000256" key="4">
    <source>
        <dbReference type="ARBA" id="ARBA00023008"/>
    </source>
</evidence>